<dbReference type="RefSeq" id="WP_271088203.1">
    <property type="nucleotide sequence ID" value="NZ_JAPJZH010000002.1"/>
</dbReference>
<protein>
    <submittedName>
        <fullName evidence="3">NADPH:quinone reductase</fullName>
    </submittedName>
</protein>
<gene>
    <name evidence="3" type="ORF">OOZ53_04895</name>
</gene>
<dbReference type="PANTHER" id="PTHR44154:SF1">
    <property type="entry name" value="QUINONE OXIDOREDUCTASE"/>
    <property type="match status" value="1"/>
</dbReference>
<sequence>MKAVRFHEFGGPEVLRLEEVEDPVPGPDDVVFRVRAIGINPADTYMRTGTYRIPPDLPCIPGGDAAGDIVAVGDNVTDFKPGDRVFTGVSVGLDFTGCYAELARRPSAHVTRIPDSVSYAAAATFGVSYPTAHYALFERGGAKAGETVFIHGASGSVGTSAIQLAKRAGLKVIGSAGSSAGMDLVMSQGADHAVNHTDDNYLDAVIAANGGNGPDLILEMLANVNLAADMEIAALHGRIIVIGNRGEIEINPRMAMAKELDIRGIMLWNVTQEQLAAIMKDILADAADGSIHPVVGRELPLADAAKAHELVLQNGNAGKIVLIP</sequence>
<dbReference type="EMBL" id="JAPJZH010000002">
    <property type="protein sequence ID" value="MDA4844674.1"/>
    <property type="molecule type" value="Genomic_DNA"/>
</dbReference>
<dbReference type="InterPro" id="IPR036291">
    <property type="entry name" value="NAD(P)-bd_dom_sf"/>
</dbReference>
<accession>A0ABT4VJA6</accession>
<dbReference type="Gene3D" id="3.90.180.10">
    <property type="entry name" value="Medium-chain alcohol dehydrogenases, catalytic domain"/>
    <property type="match status" value="1"/>
</dbReference>
<dbReference type="InterPro" id="IPR011032">
    <property type="entry name" value="GroES-like_sf"/>
</dbReference>
<dbReference type="SMART" id="SM00829">
    <property type="entry name" value="PKS_ER"/>
    <property type="match status" value="1"/>
</dbReference>
<evidence type="ECO:0000313" key="3">
    <source>
        <dbReference type="EMBL" id="MDA4844674.1"/>
    </source>
</evidence>
<keyword evidence="1" id="KW-0521">NADP</keyword>
<dbReference type="PANTHER" id="PTHR44154">
    <property type="entry name" value="QUINONE OXIDOREDUCTASE"/>
    <property type="match status" value="1"/>
</dbReference>
<feature type="domain" description="Enoyl reductase (ER)" evidence="2">
    <location>
        <begin position="10"/>
        <end position="322"/>
    </location>
</feature>
<proteinExistence type="predicted"/>
<dbReference type="SUPFAM" id="SSF51735">
    <property type="entry name" value="NAD(P)-binding Rossmann-fold domains"/>
    <property type="match status" value="1"/>
</dbReference>
<dbReference type="InterPro" id="IPR020843">
    <property type="entry name" value="ER"/>
</dbReference>
<dbReference type="SUPFAM" id="SSF50129">
    <property type="entry name" value="GroES-like"/>
    <property type="match status" value="1"/>
</dbReference>
<evidence type="ECO:0000259" key="2">
    <source>
        <dbReference type="SMART" id="SM00829"/>
    </source>
</evidence>
<name>A0ABT4VJA6_9HYPH</name>
<dbReference type="Proteomes" id="UP001148313">
    <property type="component" value="Unassembled WGS sequence"/>
</dbReference>
<evidence type="ECO:0000313" key="4">
    <source>
        <dbReference type="Proteomes" id="UP001148313"/>
    </source>
</evidence>
<reference evidence="3" key="1">
    <citation type="submission" date="2022-11" db="EMBL/GenBank/DDBJ databases">
        <title>Hoeflea poritis sp. nov., isolated from scleractinian coral Porites lutea.</title>
        <authorList>
            <person name="Zhang G."/>
            <person name="Wei Q."/>
            <person name="Cai L."/>
        </authorList>
    </citation>
    <scope>NUCLEOTIDE SEQUENCE</scope>
    <source>
        <strain evidence="3">E7-10</strain>
    </source>
</reference>
<comment type="caution">
    <text evidence="3">The sequence shown here is derived from an EMBL/GenBank/DDBJ whole genome shotgun (WGS) entry which is preliminary data.</text>
</comment>
<dbReference type="InterPro" id="IPR013154">
    <property type="entry name" value="ADH-like_N"/>
</dbReference>
<dbReference type="Pfam" id="PF00107">
    <property type="entry name" value="ADH_zinc_N"/>
    <property type="match status" value="1"/>
</dbReference>
<dbReference type="InterPro" id="IPR013149">
    <property type="entry name" value="ADH-like_C"/>
</dbReference>
<evidence type="ECO:0000256" key="1">
    <source>
        <dbReference type="ARBA" id="ARBA00022857"/>
    </source>
</evidence>
<organism evidence="3 4">
    <name type="scientific">Hoeflea poritis</name>
    <dbReference type="NCBI Taxonomy" id="2993659"/>
    <lineage>
        <taxon>Bacteria</taxon>
        <taxon>Pseudomonadati</taxon>
        <taxon>Pseudomonadota</taxon>
        <taxon>Alphaproteobacteria</taxon>
        <taxon>Hyphomicrobiales</taxon>
        <taxon>Rhizobiaceae</taxon>
        <taxon>Hoeflea</taxon>
    </lineage>
</organism>
<keyword evidence="4" id="KW-1185">Reference proteome</keyword>
<dbReference type="CDD" id="cd08253">
    <property type="entry name" value="zeta_crystallin"/>
    <property type="match status" value="1"/>
</dbReference>
<dbReference type="InterPro" id="IPR051603">
    <property type="entry name" value="Zinc-ADH_QOR/CCCR"/>
</dbReference>
<dbReference type="Gene3D" id="3.40.50.720">
    <property type="entry name" value="NAD(P)-binding Rossmann-like Domain"/>
    <property type="match status" value="1"/>
</dbReference>
<dbReference type="Pfam" id="PF08240">
    <property type="entry name" value="ADH_N"/>
    <property type="match status" value="1"/>
</dbReference>